<dbReference type="InterPro" id="IPR029058">
    <property type="entry name" value="AB_hydrolase_fold"/>
</dbReference>
<evidence type="ECO:0000313" key="1">
    <source>
        <dbReference type="EMBL" id="MFB8749113.1"/>
    </source>
</evidence>
<gene>
    <name evidence="1" type="ORF">VSS30_09905</name>
</gene>
<protein>
    <recommendedName>
        <fullName evidence="3">Carboxylesterase type B domain-containing protein</fullName>
    </recommendedName>
</protein>
<reference evidence="1 2" key="1">
    <citation type="submission" date="2024-01" db="EMBL/GenBank/DDBJ databases">
        <title>Genome mining of biosynthetic gene clusters to explore secondary metabolites of Streptomyces sp.</title>
        <authorList>
            <person name="Baig A."/>
            <person name="Ajitkumar Shintre N."/>
            <person name="Kumar H."/>
            <person name="Anbarasu A."/>
            <person name="Ramaiah S."/>
        </authorList>
    </citation>
    <scope>NUCLEOTIDE SEQUENCE [LARGE SCALE GENOMIC DNA]</scope>
    <source>
        <strain evidence="1 2">A03</strain>
    </source>
</reference>
<accession>A0ABV5D8T7</accession>
<keyword evidence="2" id="KW-1185">Reference proteome</keyword>
<proteinExistence type="predicted"/>
<dbReference type="Proteomes" id="UP001585018">
    <property type="component" value="Unassembled WGS sequence"/>
</dbReference>
<evidence type="ECO:0008006" key="3">
    <source>
        <dbReference type="Google" id="ProtNLM"/>
    </source>
</evidence>
<comment type="caution">
    <text evidence="1">The sequence shown here is derived from an EMBL/GenBank/DDBJ whole genome shotgun (WGS) entry which is preliminary data.</text>
</comment>
<evidence type="ECO:0000313" key="2">
    <source>
        <dbReference type="Proteomes" id="UP001585018"/>
    </source>
</evidence>
<name>A0ABV5D8T7_9ACTN</name>
<organism evidence="1 2">
    <name type="scientific">Streptomyces parvulus</name>
    <dbReference type="NCBI Taxonomy" id="146923"/>
    <lineage>
        <taxon>Bacteria</taxon>
        <taxon>Bacillati</taxon>
        <taxon>Actinomycetota</taxon>
        <taxon>Actinomycetes</taxon>
        <taxon>Kitasatosporales</taxon>
        <taxon>Streptomycetaceae</taxon>
        <taxon>Streptomyces</taxon>
    </lineage>
</organism>
<dbReference type="EMBL" id="JAYMRR010000004">
    <property type="protein sequence ID" value="MFB8749113.1"/>
    <property type="molecule type" value="Genomic_DNA"/>
</dbReference>
<sequence>MSGVGPQPAEAGSLDSRNGTPGVLYGWNADDMSAFPEGPHDSGCVAERTRRVFETPLTALRTELEHAGARAYGYRLDWRPLGSPLGATHCVEIPLLLGSANAWRNAPMLGDARWAEVDAIGRQVRGTWATFAHGRNPGPMPAPLTALAH</sequence>
<dbReference type="SUPFAM" id="SSF53474">
    <property type="entry name" value="alpha/beta-Hydrolases"/>
    <property type="match status" value="1"/>
</dbReference>
<dbReference type="Gene3D" id="3.40.50.1820">
    <property type="entry name" value="alpha/beta hydrolase"/>
    <property type="match status" value="1"/>
</dbReference>
<dbReference type="RefSeq" id="WP_376718614.1">
    <property type="nucleotide sequence ID" value="NZ_JAYMRR010000004.1"/>
</dbReference>